<evidence type="ECO:0000313" key="1">
    <source>
        <dbReference type="EMBL" id="ETJ39014.1"/>
    </source>
</evidence>
<name>W1YCX9_9ZZZZ</name>
<protein>
    <recommendedName>
        <fullName evidence="2">Hep/Hag repeat protein</fullName>
    </recommendedName>
</protein>
<evidence type="ECO:0008006" key="2">
    <source>
        <dbReference type="Google" id="ProtNLM"/>
    </source>
</evidence>
<reference evidence="1" key="1">
    <citation type="submission" date="2013-12" db="EMBL/GenBank/DDBJ databases">
        <title>A Varibaculum cambriense genome reconstructed from a premature infant gut community with otherwise low bacterial novelty that shifts toward anaerobic metabolism during the third week of life.</title>
        <authorList>
            <person name="Brown C.T."/>
            <person name="Sharon I."/>
            <person name="Thomas B.C."/>
            <person name="Castelle C.J."/>
            <person name="Morowitz M.J."/>
            <person name="Banfield J.F."/>
        </authorList>
    </citation>
    <scope>NUCLEOTIDE SEQUENCE</scope>
</reference>
<feature type="non-terminal residue" evidence="1">
    <location>
        <position position="1"/>
    </location>
</feature>
<dbReference type="AlphaFoldDB" id="W1YCX9"/>
<comment type="caution">
    <text evidence="1">The sequence shown here is derived from an EMBL/GenBank/DDBJ whole genome shotgun (WGS) entry which is preliminary data.</text>
</comment>
<accession>W1YCX9</accession>
<dbReference type="EMBL" id="AZMM01006994">
    <property type="protein sequence ID" value="ETJ39014.1"/>
    <property type="molecule type" value="Genomic_DNA"/>
</dbReference>
<gene>
    <name evidence="1" type="ORF">Q604_UNBC06994G0001</name>
</gene>
<feature type="non-terminal residue" evidence="1">
    <location>
        <position position="66"/>
    </location>
</feature>
<proteinExistence type="predicted"/>
<sequence>KFKGDNDTVVTRKLNQQLNITGGADAADLSDNNIGVVGAAGDNGGMKVKLSKKLKGLTSAEFKDGD</sequence>
<organism evidence="1">
    <name type="scientific">human gut metagenome</name>
    <dbReference type="NCBI Taxonomy" id="408170"/>
    <lineage>
        <taxon>unclassified sequences</taxon>
        <taxon>metagenomes</taxon>
        <taxon>organismal metagenomes</taxon>
    </lineage>
</organism>